<comment type="caution">
    <text evidence="3">The sequence shown here is derived from an EMBL/GenBank/DDBJ whole genome shotgun (WGS) entry which is preliminary data.</text>
</comment>
<evidence type="ECO:0000256" key="2">
    <source>
        <dbReference type="SAM" id="MobiDB-lite"/>
    </source>
</evidence>
<proteinExistence type="predicted"/>
<dbReference type="SMART" id="SM00028">
    <property type="entry name" value="TPR"/>
    <property type="match status" value="2"/>
</dbReference>
<protein>
    <submittedName>
        <fullName evidence="3">Uncharacterized protein</fullName>
    </submittedName>
</protein>
<gene>
    <name evidence="3" type="ORF">V5O48_000379</name>
</gene>
<dbReference type="Proteomes" id="UP001465976">
    <property type="component" value="Unassembled WGS sequence"/>
</dbReference>
<evidence type="ECO:0000313" key="3">
    <source>
        <dbReference type="EMBL" id="KAL0581676.1"/>
    </source>
</evidence>
<evidence type="ECO:0000313" key="4">
    <source>
        <dbReference type="Proteomes" id="UP001465976"/>
    </source>
</evidence>
<dbReference type="PANTHER" id="PTHR15175">
    <property type="entry name" value="NEUTROPHIL CYTOSOLIC FACTOR 2, NEUTROPHIL NADPH OXIDASE FACTOR 2"/>
    <property type="match status" value="1"/>
</dbReference>
<feature type="compositionally biased region" description="Basic and acidic residues" evidence="2">
    <location>
        <begin position="218"/>
        <end position="227"/>
    </location>
</feature>
<sequence length="467" mass="51055">MALAALKKKLQIWEEAVNAFDSEDYEGSLSIFETMEPSSQIAMNIGFIHSVQGDHEKALKQYTKAIALDSYLALAYFQRGLSYYSMEKLEEAEADFCTAEVMMKGQTSCDAGLEFTLYTAEILFNKALVVVKAGREQEGLTILGKANGLRTKLAHQVIKDAMENIKGDYTPFSVVTRNPIAIYHPSPNKLKFLRNYRGASPNASTPLPSSSMPALLESDPRSDHDGDSDTCAGSTESLPLDKSKDFISNPRSSIGSMSTLLVSDSSGLSRPMRSDLARVIGLDMIPPTTEISTIPCAGIRISHGRLAGLMAWRLVVTLDDQKESTTKRQQMKQRHWKDVPVGKSVITNFILDTGCVASPIPQETLIALGYRGNSRPGTEVMLRIQGVRTKCVVAQTGEAGRLGSQFMTSGSLTFYFAQKMDAPVLFVADESGNGPSDIPRTVEPDRKSRRLSIKDGVTALMCSLRLS</sequence>
<evidence type="ECO:0000256" key="1">
    <source>
        <dbReference type="PROSITE-ProRule" id="PRU00339"/>
    </source>
</evidence>
<keyword evidence="1" id="KW-0802">TPR repeat</keyword>
<feature type="repeat" description="TPR" evidence="1">
    <location>
        <begin position="39"/>
        <end position="72"/>
    </location>
</feature>
<dbReference type="SUPFAM" id="SSF48452">
    <property type="entry name" value="TPR-like"/>
    <property type="match status" value="1"/>
</dbReference>
<organism evidence="3 4">
    <name type="scientific">Marasmius crinis-equi</name>
    <dbReference type="NCBI Taxonomy" id="585013"/>
    <lineage>
        <taxon>Eukaryota</taxon>
        <taxon>Fungi</taxon>
        <taxon>Dikarya</taxon>
        <taxon>Basidiomycota</taxon>
        <taxon>Agaricomycotina</taxon>
        <taxon>Agaricomycetes</taxon>
        <taxon>Agaricomycetidae</taxon>
        <taxon>Agaricales</taxon>
        <taxon>Marasmiineae</taxon>
        <taxon>Marasmiaceae</taxon>
        <taxon>Marasmius</taxon>
    </lineage>
</organism>
<accession>A0ABR3G1Y3</accession>
<keyword evidence="4" id="KW-1185">Reference proteome</keyword>
<dbReference type="InterPro" id="IPR051864">
    <property type="entry name" value="NCF2_NOXA1"/>
</dbReference>
<dbReference type="PANTHER" id="PTHR15175:SF0">
    <property type="entry name" value="SH3 DOMAIN-CONTAINING PROTEIN C23A1.17"/>
    <property type="match status" value="1"/>
</dbReference>
<dbReference type="Gene3D" id="1.25.40.10">
    <property type="entry name" value="Tetratricopeptide repeat domain"/>
    <property type="match status" value="1"/>
</dbReference>
<dbReference type="InterPro" id="IPR019734">
    <property type="entry name" value="TPR_rpt"/>
</dbReference>
<name>A0ABR3G1Y3_9AGAR</name>
<reference evidence="3 4" key="1">
    <citation type="submission" date="2024-02" db="EMBL/GenBank/DDBJ databases">
        <title>A draft genome for the cacao thread blight pathogen Marasmius crinis-equi.</title>
        <authorList>
            <person name="Cohen S.P."/>
            <person name="Baruah I.K."/>
            <person name="Amoako-Attah I."/>
            <person name="Bukari Y."/>
            <person name="Meinhardt L.W."/>
            <person name="Bailey B.A."/>
        </authorList>
    </citation>
    <scope>NUCLEOTIDE SEQUENCE [LARGE SCALE GENOMIC DNA]</scope>
    <source>
        <strain evidence="3 4">GH-76</strain>
    </source>
</reference>
<feature type="region of interest" description="Disordered" evidence="2">
    <location>
        <begin position="201"/>
        <end position="246"/>
    </location>
</feature>
<dbReference type="InterPro" id="IPR011990">
    <property type="entry name" value="TPR-like_helical_dom_sf"/>
</dbReference>
<dbReference type="PROSITE" id="PS50005">
    <property type="entry name" value="TPR"/>
    <property type="match status" value="1"/>
</dbReference>
<dbReference type="Pfam" id="PF13414">
    <property type="entry name" value="TPR_11"/>
    <property type="match status" value="1"/>
</dbReference>
<dbReference type="EMBL" id="JBAHYK010000006">
    <property type="protein sequence ID" value="KAL0581676.1"/>
    <property type="molecule type" value="Genomic_DNA"/>
</dbReference>
<feature type="compositionally biased region" description="Polar residues" evidence="2">
    <location>
        <begin position="201"/>
        <end position="212"/>
    </location>
</feature>